<organism evidence="8 9">
    <name type="scientific">Vibrio tritonius</name>
    <dbReference type="NCBI Taxonomy" id="1435069"/>
    <lineage>
        <taxon>Bacteria</taxon>
        <taxon>Pseudomonadati</taxon>
        <taxon>Pseudomonadota</taxon>
        <taxon>Gammaproteobacteria</taxon>
        <taxon>Vibrionales</taxon>
        <taxon>Vibrionaceae</taxon>
        <taxon>Vibrio</taxon>
    </lineage>
</organism>
<evidence type="ECO:0000259" key="7">
    <source>
        <dbReference type="Pfam" id="PF09349"/>
    </source>
</evidence>
<dbReference type="RefSeq" id="WP_225251175.1">
    <property type="nucleotide sequence ID" value="NZ_JAIWIU010000105.1"/>
</dbReference>
<comment type="pathway">
    <text evidence="2">Purine metabolism; urate degradation; (S)-allantoin from urate: step 3/3.</text>
</comment>
<dbReference type="Proteomes" id="UP001199044">
    <property type="component" value="Unassembled WGS sequence"/>
</dbReference>
<proteinExistence type="predicted"/>
<name>A0ABS7YPZ0_9VIBR</name>
<keyword evidence="5" id="KW-0210">Decarboxylase</keyword>
<dbReference type="InterPro" id="IPR018020">
    <property type="entry name" value="OHCU_decarboxylase"/>
</dbReference>
<dbReference type="PANTHER" id="PTHR43466:SF1">
    <property type="entry name" value="2-OXO-4-HYDROXY-4-CARBOXY-5-UREIDOIMIDAZOLINE DECARBOXYLASE-RELATED"/>
    <property type="match status" value="1"/>
</dbReference>
<evidence type="ECO:0000256" key="2">
    <source>
        <dbReference type="ARBA" id="ARBA00004754"/>
    </source>
</evidence>
<dbReference type="Pfam" id="PF09349">
    <property type="entry name" value="OHCU_decarbox"/>
    <property type="match status" value="1"/>
</dbReference>
<protein>
    <recommendedName>
        <fullName evidence="3">2-oxo-4-hydroxy-4-carboxy-5-ureidoimidazoline decarboxylase</fullName>
        <ecNumber evidence="3">4.1.1.97</ecNumber>
    </recommendedName>
</protein>
<dbReference type="EC" id="4.1.1.97" evidence="3"/>
<sequence>MDEKITLSGEQLKQICASRHWQTLMANFLVQHDSAQWLQLADNAFDQLTEADWLEAFHGHPMIGNIDTLKKKYAHGRNLSEQEQGLVKLAAHDIVAELHELNYVYLEKFGFIFIVCASGKTAAEMLALLKARLPNSRDQEILIAAQEQRKISHIRMEAYL</sequence>
<comment type="caution">
    <text evidence="8">The sequence shown here is derived from an EMBL/GenBank/DDBJ whole genome shotgun (WGS) entry which is preliminary data.</text>
</comment>
<evidence type="ECO:0000256" key="4">
    <source>
        <dbReference type="ARBA" id="ARBA00022631"/>
    </source>
</evidence>
<dbReference type="SUPFAM" id="SSF158694">
    <property type="entry name" value="UraD-Like"/>
    <property type="match status" value="1"/>
</dbReference>
<keyword evidence="4" id="KW-0659">Purine metabolism</keyword>
<dbReference type="InterPro" id="IPR036778">
    <property type="entry name" value="OHCU_decarboxylase_sf"/>
</dbReference>
<dbReference type="PANTHER" id="PTHR43466">
    <property type="entry name" value="2-OXO-4-HYDROXY-4-CARBOXY-5-UREIDOIMIDAZOLINE DECARBOXYLASE-RELATED"/>
    <property type="match status" value="1"/>
</dbReference>
<accession>A0ABS7YPZ0</accession>
<evidence type="ECO:0000256" key="6">
    <source>
        <dbReference type="ARBA" id="ARBA00023239"/>
    </source>
</evidence>
<evidence type="ECO:0000256" key="3">
    <source>
        <dbReference type="ARBA" id="ARBA00012257"/>
    </source>
</evidence>
<comment type="catalytic activity">
    <reaction evidence="1">
        <text>5-hydroxy-2-oxo-4-ureido-2,5-dihydro-1H-imidazole-5-carboxylate + H(+) = (S)-allantoin + CO2</text>
        <dbReference type="Rhea" id="RHEA:26301"/>
        <dbReference type="ChEBI" id="CHEBI:15378"/>
        <dbReference type="ChEBI" id="CHEBI:15678"/>
        <dbReference type="ChEBI" id="CHEBI:16526"/>
        <dbReference type="ChEBI" id="CHEBI:58639"/>
        <dbReference type="EC" id="4.1.1.97"/>
    </reaction>
</comment>
<evidence type="ECO:0000313" key="9">
    <source>
        <dbReference type="Proteomes" id="UP001199044"/>
    </source>
</evidence>
<dbReference type="EMBL" id="JAIWIU010000105">
    <property type="protein sequence ID" value="MCA2017443.1"/>
    <property type="molecule type" value="Genomic_DNA"/>
</dbReference>
<evidence type="ECO:0000256" key="5">
    <source>
        <dbReference type="ARBA" id="ARBA00022793"/>
    </source>
</evidence>
<gene>
    <name evidence="8" type="ORF">LDJ79_15065</name>
</gene>
<dbReference type="NCBIfam" id="NF010372">
    <property type="entry name" value="PRK13798.1"/>
    <property type="match status" value="1"/>
</dbReference>
<keyword evidence="6" id="KW-0456">Lyase</keyword>
<evidence type="ECO:0000313" key="8">
    <source>
        <dbReference type="EMBL" id="MCA2017443.1"/>
    </source>
</evidence>
<evidence type="ECO:0000256" key="1">
    <source>
        <dbReference type="ARBA" id="ARBA00001163"/>
    </source>
</evidence>
<dbReference type="Gene3D" id="1.10.3330.10">
    <property type="entry name" value="Oxo-4-hydroxy-4-carboxy-5-ureidoimidazoline decarboxylase"/>
    <property type="match status" value="1"/>
</dbReference>
<keyword evidence="9" id="KW-1185">Reference proteome</keyword>
<reference evidence="9" key="1">
    <citation type="submission" date="2023-07" db="EMBL/GenBank/DDBJ databases">
        <title>Molecular identification of indigenous halophilic bacteria isolated from red sea cost, biodegradation of synthetic dyes and assessment of degraded metabolite toxicity.</title>
        <authorList>
            <person name="Chaieb K."/>
            <person name="Altayb H.N."/>
        </authorList>
    </citation>
    <scope>NUCLEOTIDE SEQUENCE [LARGE SCALE GENOMIC DNA]</scope>
    <source>
        <strain evidence="9">K20</strain>
    </source>
</reference>
<feature type="domain" description="Oxo-4-hydroxy-4-carboxy-5-ureidoimidazoline decarboxylase" evidence="7">
    <location>
        <begin position="11"/>
        <end position="157"/>
    </location>
</feature>